<organism evidence="1 2">
    <name type="scientific">Eumeta variegata</name>
    <name type="common">Bagworm moth</name>
    <name type="synonym">Eumeta japonica</name>
    <dbReference type="NCBI Taxonomy" id="151549"/>
    <lineage>
        <taxon>Eukaryota</taxon>
        <taxon>Metazoa</taxon>
        <taxon>Ecdysozoa</taxon>
        <taxon>Arthropoda</taxon>
        <taxon>Hexapoda</taxon>
        <taxon>Insecta</taxon>
        <taxon>Pterygota</taxon>
        <taxon>Neoptera</taxon>
        <taxon>Endopterygota</taxon>
        <taxon>Lepidoptera</taxon>
        <taxon>Glossata</taxon>
        <taxon>Ditrysia</taxon>
        <taxon>Tineoidea</taxon>
        <taxon>Psychidae</taxon>
        <taxon>Oiketicinae</taxon>
        <taxon>Eumeta</taxon>
    </lineage>
</organism>
<evidence type="ECO:0000313" key="1">
    <source>
        <dbReference type="EMBL" id="GBP67208.1"/>
    </source>
</evidence>
<reference evidence="1 2" key="1">
    <citation type="journal article" date="2019" name="Commun. Biol.">
        <title>The bagworm genome reveals a unique fibroin gene that provides high tensile strength.</title>
        <authorList>
            <person name="Kono N."/>
            <person name="Nakamura H."/>
            <person name="Ohtoshi R."/>
            <person name="Tomita M."/>
            <person name="Numata K."/>
            <person name="Arakawa K."/>
        </authorList>
    </citation>
    <scope>NUCLEOTIDE SEQUENCE [LARGE SCALE GENOMIC DNA]</scope>
</reference>
<dbReference type="AlphaFoldDB" id="A0A4C1XUJ1"/>
<evidence type="ECO:0000313" key="2">
    <source>
        <dbReference type="Proteomes" id="UP000299102"/>
    </source>
</evidence>
<name>A0A4C1XUJ1_EUMVA</name>
<accession>A0A4C1XUJ1</accession>
<comment type="caution">
    <text evidence="1">The sequence shown here is derived from an EMBL/GenBank/DDBJ whole genome shotgun (WGS) entry which is preliminary data.</text>
</comment>
<dbReference type="EMBL" id="BGZK01000976">
    <property type="protein sequence ID" value="GBP67208.1"/>
    <property type="molecule type" value="Genomic_DNA"/>
</dbReference>
<gene>
    <name evidence="1" type="ORF">EVAR_47769_1</name>
</gene>
<proteinExistence type="predicted"/>
<protein>
    <submittedName>
        <fullName evidence="1">Uncharacterized protein</fullName>
    </submittedName>
</protein>
<keyword evidence="2" id="KW-1185">Reference proteome</keyword>
<dbReference type="Proteomes" id="UP000299102">
    <property type="component" value="Unassembled WGS sequence"/>
</dbReference>
<sequence length="213" mass="23848">MSATSAAAAGNARRAVVTFPYVSLFDKRQTRKPPRPSLAGTPVMRFKGENKNCHGSDNGRDGRGSIMFFDEPSPLCTSNRKFVTVRHTCEMLVALAQRQSPTSRWAWRLERAHAPLKVNIRTLSISMKPNKWYSKHENRYGAKTKIDDHRTAKSKIVKLSRPSPFRTHKRGDEVQTGVAENLLCCNKRGTEADADGSPVVIKNANIHLNTSEF</sequence>